<accession>A0A2W5TQS4</accession>
<dbReference type="EMBL" id="QFQP01000006">
    <property type="protein sequence ID" value="PZR14936.1"/>
    <property type="molecule type" value="Genomic_DNA"/>
</dbReference>
<dbReference type="AlphaFoldDB" id="A0A2W5TQS4"/>
<keyword evidence="1" id="KW-1133">Transmembrane helix</keyword>
<keyword evidence="1" id="KW-0472">Membrane</keyword>
<feature type="transmembrane region" description="Helical" evidence="1">
    <location>
        <begin position="186"/>
        <end position="204"/>
    </location>
</feature>
<evidence type="ECO:0000313" key="2">
    <source>
        <dbReference type="EMBL" id="PZR14936.1"/>
    </source>
</evidence>
<gene>
    <name evidence="2" type="ORF">DI536_09135</name>
</gene>
<keyword evidence="1" id="KW-0812">Transmembrane</keyword>
<reference evidence="2 3" key="1">
    <citation type="submission" date="2017-08" db="EMBL/GenBank/DDBJ databases">
        <title>Infants hospitalized years apart are colonized by the same room-sourced microbial strains.</title>
        <authorList>
            <person name="Brooks B."/>
            <person name="Olm M.R."/>
            <person name="Firek B.A."/>
            <person name="Baker R."/>
            <person name="Thomas B.C."/>
            <person name="Morowitz M.J."/>
            <person name="Banfield J.F."/>
        </authorList>
    </citation>
    <scope>NUCLEOTIDE SEQUENCE [LARGE SCALE GENOMIC DNA]</scope>
    <source>
        <strain evidence="2">S2_003_000_R2_14</strain>
    </source>
</reference>
<feature type="transmembrane region" description="Helical" evidence="1">
    <location>
        <begin position="155"/>
        <end position="180"/>
    </location>
</feature>
<organism evidence="2 3">
    <name type="scientific">Archangium gephyra</name>
    <dbReference type="NCBI Taxonomy" id="48"/>
    <lineage>
        <taxon>Bacteria</taxon>
        <taxon>Pseudomonadati</taxon>
        <taxon>Myxococcota</taxon>
        <taxon>Myxococcia</taxon>
        <taxon>Myxococcales</taxon>
        <taxon>Cystobacterineae</taxon>
        <taxon>Archangiaceae</taxon>
        <taxon>Archangium</taxon>
    </lineage>
</organism>
<evidence type="ECO:0000256" key="1">
    <source>
        <dbReference type="SAM" id="Phobius"/>
    </source>
</evidence>
<evidence type="ECO:0000313" key="3">
    <source>
        <dbReference type="Proteomes" id="UP000249061"/>
    </source>
</evidence>
<proteinExistence type="predicted"/>
<name>A0A2W5TQS4_9BACT</name>
<comment type="caution">
    <text evidence="2">The sequence shown here is derived from an EMBL/GenBank/DDBJ whole genome shotgun (WGS) entry which is preliminary data.</text>
</comment>
<sequence>MKHALTELYAEQGPLLVFDAESERRWNTRTFNDFVLNDGERPEAEAGHCVWLQCDGIRQFIGSVELLVEEPTPEHVQYAHQHAENLWLRVPSGKLVLTGRAAVLADAQSAGDAPRHEFNVPPGDYAADVWAYEPHELRLEDADLPGDPPQPKWSVLVSVATWSAALVTLAGLVAMVSFFMLREWPLFGVSLTAIVAAWVMVCIVNRATGYSRYITELTANMNRAIAALPPIPDFTVRLRRVDVPPPSGGGVSNARG</sequence>
<dbReference type="Proteomes" id="UP000249061">
    <property type="component" value="Unassembled WGS sequence"/>
</dbReference>
<protein>
    <submittedName>
        <fullName evidence="2">Uncharacterized protein</fullName>
    </submittedName>
</protein>